<reference evidence="11 12" key="1">
    <citation type="submission" date="2019-07" db="EMBL/GenBank/DDBJ databases">
        <authorList>
            <person name="Brisse S."/>
            <person name="Rodrigues C."/>
            <person name="Thorpe H."/>
        </authorList>
    </citation>
    <scope>NUCLEOTIDE SEQUENCE [LARGE SCALE GENOMIC DNA]</scope>
    <source>
        <strain evidence="11">SB6408</strain>
    </source>
</reference>
<dbReference type="PANTHER" id="PTHR35011">
    <property type="entry name" value="2,3-DIKETO-L-GULONATE TRAP TRANSPORTER SMALL PERMEASE PROTEIN YIAM"/>
    <property type="match status" value="1"/>
</dbReference>
<feature type="transmembrane region" description="Helical" evidence="9">
    <location>
        <begin position="17"/>
        <end position="40"/>
    </location>
</feature>
<evidence type="ECO:0000313" key="12">
    <source>
        <dbReference type="Proteomes" id="UP000318370"/>
    </source>
</evidence>
<evidence type="ECO:0000256" key="5">
    <source>
        <dbReference type="ARBA" id="ARBA00022692"/>
    </source>
</evidence>
<keyword evidence="4 9" id="KW-0997">Cell inner membrane</keyword>
<gene>
    <name evidence="11" type="primary">yiaM_1</name>
    <name evidence="11" type="ORF">SB6408_01358</name>
</gene>
<evidence type="ECO:0000256" key="8">
    <source>
        <dbReference type="ARBA" id="ARBA00038436"/>
    </source>
</evidence>
<feature type="domain" description="Tripartite ATP-independent periplasmic transporters DctQ component" evidence="10">
    <location>
        <begin position="26"/>
        <end position="154"/>
    </location>
</feature>
<dbReference type="GO" id="GO:0005886">
    <property type="term" value="C:plasma membrane"/>
    <property type="evidence" value="ECO:0007669"/>
    <property type="project" value="UniProtKB-SubCell"/>
</dbReference>
<protein>
    <recommendedName>
        <fullName evidence="9">TRAP transporter small permease protein</fullName>
    </recommendedName>
</protein>
<dbReference type="RefSeq" id="WP_142463394.1">
    <property type="nucleotide sequence ID" value="NZ_CABGHF010000023.1"/>
</dbReference>
<evidence type="ECO:0000256" key="9">
    <source>
        <dbReference type="RuleBase" id="RU369079"/>
    </source>
</evidence>
<organism evidence="11 12">
    <name type="scientific">Klebsiella spallanzanii</name>
    <dbReference type="NCBI Taxonomy" id="2587528"/>
    <lineage>
        <taxon>Bacteria</taxon>
        <taxon>Pseudomonadati</taxon>
        <taxon>Pseudomonadota</taxon>
        <taxon>Gammaproteobacteria</taxon>
        <taxon>Enterobacterales</taxon>
        <taxon>Enterobacteriaceae</taxon>
        <taxon>Klebsiella/Raoultella group</taxon>
        <taxon>Klebsiella</taxon>
    </lineage>
</organism>
<comment type="function">
    <text evidence="9">Part of the tripartite ATP-independent periplasmic (TRAP) transport system.</text>
</comment>
<dbReference type="Proteomes" id="UP000318370">
    <property type="component" value="Unassembled WGS sequence"/>
</dbReference>
<dbReference type="GO" id="GO:0022857">
    <property type="term" value="F:transmembrane transporter activity"/>
    <property type="evidence" value="ECO:0007669"/>
    <property type="project" value="UniProtKB-UniRule"/>
</dbReference>
<evidence type="ECO:0000256" key="2">
    <source>
        <dbReference type="ARBA" id="ARBA00022448"/>
    </source>
</evidence>
<accession>A0A564LXI9</accession>
<dbReference type="InterPro" id="IPR055348">
    <property type="entry name" value="DctQ"/>
</dbReference>
<evidence type="ECO:0000313" key="11">
    <source>
        <dbReference type="EMBL" id="VUS86150.1"/>
    </source>
</evidence>
<evidence type="ECO:0000256" key="3">
    <source>
        <dbReference type="ARBA" id="ARBA00022475"/>
    </source>
</evidence>
<sequence>MRTVDGLSQLFCRMLEVIMVICISGMFLLVLVNVLLRFIFNSGIDVAEELPRFLFVWMIFIGAIVAIRDKSHISVGMFVERMPVAGKKVCYFLCQILMGVCSLALFWGTWVESDILATTYSAVLNVNMLMIFGVSWLTGGCIFLSSVFNIFRLFLDCPDDMFLVTDSKDE</sequence>
<evidence type="ECO:0000256" key="6">
    <source>
        <dbReference type="ARBA" id="ARBA00022989"/>
    </source>
</evidence>
<keyword evidence="2 9" id="KW-0813">Transport</keyword>
<comment type="subunit">
    <text evidence="9">The complex comprises the extracytoplasmic solute receptor protein and the two transmembrane proteins.</text>
</comment>
<dbReference type="InterPro" id="IPR007387">
    <property type="entry name" value="TRAP_DctQ"/>
</dbReference>
<dbReference type="AlphaFoldDB" id="A0A564LXI9"/>
<evidence type="ECO:0000256" key="4">
    <source>
        <dbReference type="ARBA" id="ARBA00022519"/>
    </source>
</evidence>
<keyword evidence="3" id="KW-1003">Cell membrane</keyword>
<proteinExistence type="inferred from homology"/>
<comment type="similarity">
    <text evidence="8 9">Belongs to the TRAP transporter small permease family.</text>
</comment>
<feature type="transmembrane region" description="Helical" evidence="9">
    <location>
        <begin position="52"/>
        <end position="68"/>
    </location>
</feature>
<dbReference type="PANTHER" id="PTHR35011:SF2">
    <property type="entry name" value="2,3-DIKETO-L-GULONATE TRAP TRANSPORTER SMALL PERMEASE PROTEIN YIAM"/>
    <property type="match status" value="1"/>
</dbReference>
<dbReference type="EMBL" id="CABGHF010000023">
    <property type="protein sequence ID" value="VUS86150.1"/>
    <property type="molecule type" value="Genomic_DNA"/>
</dbReference>
<feature type="transmembrane region" description="Helical" evidence="9">
    <location>
        <begin position="128"/>
        <end position="151"/>
    </location>
</feature>
<feature type="transmembrane region" description="Helical" evidence="9">
    <location>
        <begin position="89"/>
        <end position="108"/>
    </location>
</feature>
<dbReference type="Pfam" id="PF04290">
    <property type="entry name" value="DctQ"/>
    <property type="match status" value="1"/>
</dbReference>
<keyword evidence="6 9" id="KW-1133">Transmembrane helix</keyword>
<comment type="subcellular location">
    <subcellularLocation>
        <location evidence="1 9">Cell inner membrane</location>
        <topology evidence="1 9">Multi-pass membrane protein</topology>
    </subcellularLocation>
</comment>
<dbReference type="GO" id="GO:0015740">
    <property type="term" value="P:C4-dicarboxylate transport"/>
    <property type="evidence" value="ECO:0007669"/>
    <property type="project" value="TreeGrafter"/>
</dbReference>
<evidence type="ECO:0000259" key="10">
    <source>
        <dbReference type="Pfam" id="PF04290"/>
    </source>
</evidence>
<evidence type="ECO:0000256" key="1">
    <source>
        <dbReference type="ARBA" id="ARBA00004429"/>
    </source>
</evidence>
<keyword evidence="5 9" id="KW-0812">Transmembrane</keyword>
<keyword evidence="7 9" id="KW-0472">Membrane</keyword>
<name>A0A564LXI9_9ENTR</name>
<evidence type="ECO:0000256" key="7">
    <source>
        <dbReference type="ARBA" id="ARBA00023136"/>
    </source>
</evidence>